<feature type="transmembrane region" description="Helical" evidence="1">
    <location>
        <begin position="27"/>
        <end position="45"/>
    </location>
</feature>
<keyword evidence="1" id="KW-0472">Membrane</keyword>
<evidence type="ECO:0000313" key="3">
    <source>
        <dbReference type="Proteomes" id="UP000178808"/>
    </source>
</evidence>
<reference evidence="2 3" key="1">
    <citation type="journal article" date="2016" name="Nat. Commun.">
        <title>Thousands of microbial genomes shed light on interconnected biogeochemical processes in an aquifer system.</title>
        <authorList>
            <person name="Anantharaman K."/>
            <person name="Brown C.T."/>
            <person name="Hug L.A."/>
            <person name="Sharon I."/>
            <person name="Castelle C.J."/>
            <person name="Probst A.J."/>
            <person name="Thomas B.C."/>
            <person name="Singh A."/>
            <person name="Wilkins M.J."/>
            <person name="Karaoz U."/>
            <person name="Brodie E.L."/>
            <person name="Williams K.H."/>
            <person name="Hubbard S.S."/>
            <person name="Banfield J.F."/>
        </authorList>
    </citation>
    <scope>NUCLEOTIDE SEQUENCE [LARGE SCALE GENOMIC DNA]</scope>
</reference>
<accession>A0A1G1Z422</accession>
<dbReference type="EMBL" id="MHIZ01000036">
    <property type="protein sequence ID" value="OGY59363.1"/>
    <property type="molecule type" value="Genomic_DNA"/>
</dbReference>
<dbReference type="Proteomes" id="UP000178808">
    <property type="component" value="Unassembled WGS sequence"/>
</dbReference>
<protein>
    <recommendedName>
        <fullName evidence="4">DUF4760 domain-containing protein</fullName>
    </recommendedName>
</protein>
<gene>
    <name evidence="2" type="ORF">A3I31_01880</name>
</gene>
<comment type="caution">
    <text evidence="2">The sequence shown here is derived from an EMBL/GenBank/DDBJ whole genome shotgun (WGS) entry which is preliminary data.</text>
</comment>
<keyword evidence="1" id="KW-0812">Transmembrane</keyword>
<proteinExistence type="predicted"/>
<keyword evidence="1" id="KW-1133">Transmembrane helix</keyword>
<evidence type="ECO:0000256" key="1">
    <source>
        <dbReference type="SAM" id="Phobius"/>
    </source>
</evidence>
<sequence>MDILLRGKTSGAVATDPIKMVSNETTLTILGLLLAFAGLIGYGTFKIIHYEVMKSVEGERKKSKIETQVNTGFAIWQTYVYGKAVNKGEERERGVLTKLLDQSIEETEKALKIIADLDEEAKKDDEVLICVCKNNLSYYYAERRYEKDRAITYALINDVMEKIKKYPDRATEWGKSYEFIKKQYVPT</sequence>
<dbReference type="AlphaFoldDB" id="A0A1G1Z422"/>
<evidence type="ECO:0008006" key="4">
    <source>
        <dbReference type="Google" id="ProtNLM"/>
    </source>
</evidence>
<name>A0A1G1Z422_9BACT</name>
<organism evidence="2 3">
    <name type="scientific">Candidatus Colwellbacteria bacterium RIFCSPLOWO2_02_FULL_44_20b</name>
    <dbReference type="NCBI Taxonomy" id="1797691"/>
    <lineage>
        <taxon>Bacteria</taxon>
        <taxon>Candidatus Colwelliibacteriota</taxon>
    </lineage>
</organism>
<evidence type="ECO:0000313" key="2">
    <source>
        <dbReference type="EMBL" id="OGY59363.1"/>
    </source>
</evidence>